<evidence type="ECO:0000256" key="2">
    <source>
        <dbReference type="ARBA" id="ARBA00022741"/>
    </source>
</evidence>
<dbReference type="GO" id="GO:0005524">
    <property type="term" value="F:ATP binding"/>
    <property type="evidence" value="ECO:0007669"/>
    <property type="project" value="UniProtKB-KW"/>
</dbReference>
<dbReference type="EC" id="3.6.3.34" evidence="7"/>
<dbReference type="InterPro" id="IPR017871">
    <property type="entry name" value="ABC_transporter-like_CS"/>
</dbReference>
<protein>
    <submittedName>
        <fullName evidence="7">ABC-type cobalamin/Fe3+-siderophores transport system, ATPase component</fullName>
        <ecNumber evidence="7">3.6.3.34</ecNumber>
    </submittedName>
</protein>
<evidence type="ECO:0000313" key="8">
    <source>
        <dbReference type="Proteomes" id="UP000019205"/>
    </source>
</evidence>
<dbReference type="PROSITE" id="PS50893">
    <property type="entry name" value="ABC_TRANSPORTER_2"/>
    <property type="match status" value="1"/>
</dbReference>
<dbReference type="EMBL" id="AAOA02000003">
    <property type="protein sequence ID" value="EAQ98891.1"/>
    <property type="molecule type" value="Genomic_DNA"/>
</dbReference>
<keyword evidence="1" id="KW-0813">Transport</keyword>
<dbReference type="RefSeq" id="WP_008294371.1">
    <property type="nucleotide sequence ID" value="NZ_CM002299.1"/>
</dbReference>
<dbReference type="Gene3D" id="3.40.50.300">
    <property type="entry name" value="P-loop containing nucleotide triphosphate hydrolases"/>
    <property type="match status" value="1"/>
</dbReference>
<dbReference type="SMART" id="SM00382">
    <property type="entry name" value="AAA"/>
    <property type="match status" value="1"/>
</dbReference>
<keyword evidence="4" id="KW-1278">Translocase</keyword>
<keyword evidence="3" id="KW-0067">ATP-binding</keyword>
<dbReference type="HOGENOM" id="CLU_000604_1_11_6"/>
<dbReference type="AlphaFoldDB" id="A4A520"/>
<dbReference type="PANTHER" id="PTHR42794:SF1">
    <property type="entry name" value="HEMIN IMPORT ATP-BINDING PROTEIN HMUV"/>
    <property type="match status" value="1"/>
</dbReference>
<dbReference type="STRING" id="314285.KT71_09697"/>
<dbReference type="InterPro" id="IPR003439">
    <property type="entry name" value="ABC_transporter-like_ATP-bd"/>
</dbReference>
<reference evidence="7 8" key="2">
    <citation type="journal article" date="2009" name="PLoS ONE">
        <title>The photosynthetic apparatus and its regulation in the aerobic gammaproteobacterium Congregibacter litoralis gen. nov., sp. nov.</title>
        <authorList>
            <person name="Spring S."/>
            <person name="Lunsdorf H."/>
            <person name="Fuchs B.M."/>
            <person name="Tindall B.J."/>
        </authorList>
    </citation>
    <scope>NUCLEOTIDE SEQUENCE [LARGE SCALE GENOMIC DNA]</scope>
    <source>
        <strain evidence="7">KT71</strain>
    </source>
</reference>
<organism evidence="7 8">
    <name type="scientific">Congregibacter litoralis KT71</name>
    <dbReference type="NCBI Taxonomy" id="314285"/>
    <lineage>
        <taxon>Bacteria</taxon>
        <taxon>Pseudomonadati</taxon>
        <taxon>Pseudomonadota</taxon>
        <taxon>Gammaproteobacteria</taxon>
        <taxon>Cellvibrionales</taxon>
        <taxon>Halieaceae</taxon>
        <taxon>Congregibacter</taxon>
    </lineage>
</organism>
<name>A4A520_9GAMM</name>
<keyword evidence="2" id="KW-0547">Nucleotide-binding</keyword>
<dbReference type="OrthoDB" id="5292475at2"/>
<comment type="function">
    <text evidence="5">Part of the ABC transporter complex HmuTUV involved in hemin import. Responsible for energy coupling to the transport system.</text>
</comment>
<evidence type="ECO:0000256" key="3">
    <source>
        <dbReference type="ARBA" id="ARBA00022840"/>
    </source>
</evidence>
<comment type="caution">
    <text evidence="7">The sequence shown here is derived from an EMBL/GenBank/DDBJ whole genome shotgun (WGS) entry which is preliminary data.</text>
</comment>
<sequence>MTLRVIDLQARRGGFALTVPSWEAMAGEFQALLGANGAGKSSFFAALAGDIRCRGTVALQGRNIREWTAAERARNVAVLAQQSHIPFAFTAQEVVALGLTPLSVDWREGQRRVRRSMDRCDCEHLADRSYPALSGGERQRVNLARVLLQLSESQGPPVLLLDEPTSAQDLGHQHGMLRMLRDLALNDGYAVVAVLHDLNHALRYAGRCALLADGKLVASGPVRSVLSADRVEQFWGYRPRLGHLGGEPVLL</sequence>
<evidence type="ECO:0000256" key="1">
    <source>
        <dbReference type="ARBA" id="ARBA00022448"/>
    </source>
</evidence>
<dbReference type="Pfam" id="PF00005">
    <property type="entry name" value="ABC_tran"/>
    <property type="match status" value="1"/>
</dbReference>
<dbReference type="InterPro" id="IPR003593">
    <property type="entry name" value="AAA+_ATPase"/>
</dbReference>
<dbReference type="eggNOG" id="COG4559">
    <property type="taxonomic scope" value="Bacteria"/>
</dbReference>
<dbReference type="PANTHER" id="PTHR42794">
    <property type="entry name" value="HEMIN IMPORT ATP-BINDING PROTEIN HMUV"/>
    <property type="match status" value="1"/>
</dbReference>
<evidence type="ECO:0000256" key="4">
    <source>
        <dbReference type="ARBA" id="ARBA00022967"/>
    </source>
</evidence>
<evidence type="ECO:0000313" key="7">
    <source>
        <dbReference type="EMBL" id="EAQ98891.1"/>
    </source>
</evidence>
<proteinExistence type="predicted"/>
<gene>
    <name evidence="7" type="ORF">KT71_09697</name>
</gene>
<dbReference type="CDD" id="cd03214">
    <property type="entry name" value="ABC_Iron-Siderophores_B12_Hemin"/>
    <property type="match status" value="1"/>
</dbReference>
<feature type="domain" description="ABC transporter" evidence="6">
    <location>
        <begin position="1"/>
        <end position="238"/>
    </location>
</feature>
<keyword evidence="8" id="KW-1185">Reference proteome</keyword>
<dbReference type="GO" id="GO:0016887">
    <property type="term" value="F:ATP hydrolysis activity"/>
    <property type="evidence" value="ECO:0007669"/>
    <property type="project" value="InterPro"/>
</dbReference>
<accession>A4A520</accession>
<reference evidence="7 8" key="1">
    <citation type="journal article" date="2007" name="Proc. Natl. Acad. Sci. U.S.A.">
        <title>Characterization of a marine gammaproteobacterium capable of aerobic anoxygenic photosynthesis.</title>
        <authorList>
            <person name="Fuchs B.M."/>
            <person name="Spring S."/>
            <person name="Teeling H."/>
            <person name="Quast C."/>
            <person name="Wulf J."/>
            <person name="Schattenhofer M."/>
            <person name="Yan S."/>
            <person name="Ferriera S."/>
            <person name="Johnson J."/>
            <person name="Glockner F.O."/>
            <person name="Amann R."/>
        </authorList>
    </citation>
    <scope>NUCLEOTIDE SEQUENCE [LARGE SCALE GENOMIC DNA]</scope>
    <source>
        <strain evidence="7">KT71</strain>
    </source>
</reference>
<dbReference type="InterPro" id="IPR027417">
    <property type="entry name" value="P-loop_NTPase"/>
</dbReference>
<keyword evidence="7" id="KW-0378">Hydrolase</keyword>
<evidence type="ECO:0000256" key="5">
    <source>
        <dbReference type="ARBA" id="ARBA00037066"/>
    </source>
</evidence>
<dbReference type="PROSITE" id="PS00211">
    <property type="entry name" value="ABC_TRANSPORTER_1"/>
    <property type="match status" value="1"/>
</dbReference>
<dbReference type="Proteomes" id="UP000019205">
    <property type="component" value="Chromosome"/>
</dbReference>
<evidence type="ECO:0000259" key="6">
    <source>
        <dbReference type="PROSITE" id="PS50893"/>
    </source>
</evidence>
<dbReference type="SUPFAM" id="SSF52540">
    <property type="entry name" value="P-loop containing nucleoside triphosphate hydrolases"/>
    <property type="match status" value="1"/>
</dbReference>